<proteinExistence type="predicted"/>
<dbReference type="Proteomes" id="UP000600918">
    <property type="component" value="Unassembled WGS sequence"/>
</dbReference>
<organism evidence="2 3">
    <name type="scientific">Vespula pensylvanica</name>
    <name type="common">Western yellow jacket</name>
    <name type="synonym">Wasp</name>
    <dbReference type="NCBI Taxonomy" id="30213"/>
    <lineage>
        <taxon>Eukaryota</taxon>
        <taxon>Metazoa</taxon>
        <taxon>Ecdysozoa</taxon>
        <taxon>Arthropoda</taxon>
        <taxon>Hexapoda</taxon>
        <taxon>Insecta</taxon>
        <taxon>Pterygota</taxon>
        <taxon>Neoptera</taxon>
        <taxon>Endopterygota</taxon>
        <taxon>Hymenoptera</taxon>
        <taxon>Apocrita</taxon>
        <taxon>Aculeata</taxon>
        <taxon>Vespoidea</taxon>
        <taxon>Vespidae</taxon>
        <taxon>Vespinae</taxon>
        <taxon>Vespula</taxon>
    </lineage>
</organism>
<dbReference type="AlphaFoldDB" id="A0A834JV40"/>
<evidence type="ECO:0000313" key="3">
    <source>
        <dbReference type="Proteomes" id="UP000600918"/>
    </source>
</evidence>
<name>A0A834JV40_VESPE</name>
<dbReference type="EMBL" id="JACSDY010000021">
    <property type="protein sequence ID" value="KAF7394182.1"/>
    <property type="molecule type" value="Genomic_DNA"/>
</dbReference>
<feature type="region of interest" description="Disordered" evidence="1">
    <location>
        <begin position="39"/>
        <end position="73"/>
    </location>
</feature>
<evidence type="ECO:0000313" key="2">
    <source>
        <dbReference type="EMBL" id="KAF7394182.1"/>
    </source>
</evidence>
<accession>A0A834JV40</accession>
<reference evidence="2" key="1">
    <citation type="journal article" date="2020" name="G3 (Bethesda)">
        <title>High-Quality Assemblies for Three Invasive Social Wasps from the &lt;i&gt;Vespula&lt;/i&gt; Genus.</title>
        <authorList>
            <person name="Harrop T.W.R."/>
            <person name="Guhlin J."/>
            <person name="McLaughlin G.M."/>
            <person name="Permina E."/>
            <person name="Stockwell P."/>
            <person name="Gilligan J."/>
            <person name="Le Lec M.F."/>
            <person name="Gruber M.A.M."/>
            <person name="Quinn O."/>
            <person name="Lovegrove M."/>
            <person name="Duncan E.J."/>
            <person name="Remnant E.J."/>
            <person name="Van Eeckhoven J."/>
            <person name="Graham B."/>
            <person name="Knapp R.A."/>
            <person name="Langford K.W."/>
            <person name="Kronenberg Z."/>
            <person name="Press M.O."/>
            <person name="Eacker S.M."/>
            <person name="Wilson-Rankin E.E."/>
            <person name="Purcell J."/>
            <person name="Lester P.J."/>
            <person name="Dearden P.K."/>
        </authorList>
    </citation>
    <scope>NUCLEOTIDE SEQUENCE</scope>
    <source>
        <strain evidence="2">Volc-1</strain>
    </source>
</reference>
<feature type="compositionally biased region" description="Polar residues" evidence="1">
    <location>
        <begin position="64"/>
        <end position="73"/>
    </location>
</feature>
<sequence>MKEKTEKRRKRETSKRQCEDYRLLVPGSVVVSPLFSALSLRRSRSSAGPSAPGRTRQKGAFSHGNATTTLEPD</sequence>
<feature type="compositionally biased region" description="Low complexity" evidence="1">
    <location>
        <begin position="39"/>
        <end position="52"/>
    </location>
</feature>
<evidence type="ECO:0000256" key="1">
    <source>
        <dbReference type="SAM" id="MobiDB-lite"/>
    </source>
</evidence>
<keyword evidence="3" id="KW-1185">Reference proteome</keyword>
<gene>
    <name evidence="2" type="ORF">H0235_016777</name>
</gene>
<protein>
    <submittedName>
        <fullName evidence="2">Uncharacterized protein</fullName>
    </submittedName>
</protein>
<comment type="caution">
    <text evidence="2">The sequence shown here is derived from an EMBL/GenBank/DDBJ whole genome shotgun (WGS) entry which is preliminary data.</text>
</comment>